<proteinExistence type="inferred from homology"/>
<evidence type="ECO:0000313" key="10">
    <source>
        <dbReference type="EMBL" id="PZP48347.1"/>
    </source>
</evidence>
<dbReference type="InterPro" id="IPR050180">
    <property type="entry name" value="RNR_Ribonuclease"/>
</dbReference>
<keyword evidence="8" id="KW-0694">RNA-binding</keyword>
<dbReference type="Proteomes" id="UP000249645">
    <property type="component" value="Unassembled WGS sequence"/>
</dbReference>
<keyword evidence="5" id="KW-0540">Nuclease</keyword>
<dbReference type="HAMAP" id="MF_01895">
    <property type="entry name" value="RNase_R"/>
    <property type="match status" value="1"/>
</dbReference>
<evidence type="ECO:0000256" key="3">
    <source>
        <dbReference type="ARBA" id="ARBA00012163"/>
    </source>
</evidence>
<keyword evidence="7" id="KW-0269">Exonuclease</keyword>
<dbReference type="InterPro" id="IPR001900">
    <property type="entry name" value="RNase_II/R"/>
</dbReference>
<name>A0A2W5F3C5_9SPHI</name>
<evidence type="ECO:0000256" key="6">
    <source>
        <dbReference type="ARBA" id="ARBA00022801"/>
    </source>
</evidence>
<feature type="non-terminal residue" evidence="10">
    <location>
        <position position="532"/>
    </location>
</feature>
<gene>
    <name evidence="10" type="ORF">DI598_10065</name>
</gene>
<evidence type="ECO:0000256" key="7">
    <source>
        <dbReference type="ARBA" id="ARBA00022839"/>
    </source>
</evidence>
<sequence length="532" mass="60542">MGFVLPEDSNIEGDVLVRPQDFHTALNGDKVIVAVYKENKQTNKKEGRIEKILERKQLEFVGNIQVSEKFAFFIADGQKQIPDIYVPLENIGNAANGDKVIVRLLKWDSERKPLGKVIAVLSPEDVNDAAMKGLIMENGFPIQFDKPIIDAANALPEKLDKNEIKKRKDFRKTLTFTIDPNDSKDFDDAISYKELEGSRFEIGVHIADVSYYVRPGSILDKEAYNRATSVYLPDRVNPMLPEHISNMLCSLRPNEDKFTFSAVFIIDTAGKVYSTWIGRTAIHSDRRFTYDEVQEILYKDKKDTYKKQLTVLNTISQSLRKQRFDRGAINFSSQEVRFVLDEKARPVGVVLNESNESHQLIEELMLLANKAVAEYVAAIKVNDQPIPFPYRIHDQPDSTKLESFAALVKKLGYPFNMSNPDTIAESINGALEACKGKPEEMMIQQLGIRTMAKAAYSPENIGHYGLGFKDYCHFTSPIRRYPDVMVHRVLEECLRGNKPVDEEMGIKCKHCSERERAALETERASNKYKQVE</sequence>
<dbReference type="AlphaFoldDB" id="A0A2W5F3C5"/>
<evidence type="ECO:0000256" key="5">
    <source>
        <dbReference type="ARBA" id="ARBA00022722"/>
    </source>
</evidence>
<dbReference type="InterPro" id="IPR011805">
    <property type="entry name" value="RNase_R"/>
</dbReference>
<evidence type="ECO:0000256" key="8">
    <source>
        <dbReference type="ARBA" id="ARBA00022884"/>
    </source>
</evidence>
<dbReference type="PANTHER" id="PTHR23355:SF9">
    <property type="entry name" value="DIS3-LIKE EXONUCLEASE 2"/>
    <property type="match status" value="1"/>
</dbReference>
<reference evidence="10 11" key="1">
    <citation type="submission" date="2017-11" db="EMBL/GenBank/DDBJ databases">
        <title>Infants hospitalized years apart are colonized by the same room-sourced microbial strains.</title>
        <authorList>
            <person name="Brooks B."/>
            <person name="Olm M.R."/>
            <person name="Firek B.A."/>
            <person name="Baker R."/>
            <person name="Thomas B.C."/>
            <person name="Morowitz M.J."/>
            <person name="Banfield J.F."/>
        </authorList>
    </citation>
    <scope>NUCLEOTIDE SEQUENCE [LARGE SCALE GENOMIC DNA]</scope>
    <source>
        <strain evidence="10">S2_009_000_R2_76</strain>
    </source>
</reference>
<comment type="caution">
    <text evidence="10">The sequence shown here is derived from an EMBL/GenBank/DDBJ whole genome shotgun (WGS) entry which is preliminary data.</text>
</comment>
<dbReference type="SMART" id="SM00955">
    <property type="entry name" value="RNB"/>
    <property type="match status" value="1"/>
</dbReference>
<dbReference type="InterPro" id="IPR012340">
    <property type="entry name" value="NA-bd_OB-fold"/>
</dbReference>
<dbReference type="GO" id="GO:0006402">
    <property type="term" value="P:mRNA catabolic process"/>
    <property type="evidence" value="ECO:0007669"/>
    <property type="project" value="TreeGrafter"/>
</dbReference>
<dbReference type="EMBL" id="QFOI01000164">
    <property type="protein sequence ID" value="PZP48347.1"/>
    <property type="molecule type" value="Genomic_DNA"/>
</dbReference>
<accession>A0A2W5F3C5</accession>
<evidence type="ECO:0000256" key="1">
    <source>
        <dbReference type="ARBA" id="ARBA00001849"/>
    </source>
</evidence>
<dbReference type="Pfam" id="PF08206">
    <property type="entry name" value="OB_RNB"/>
    <property type="match status" value="1"/>
</dbReference>
<comment type="subcellular location">
    <subcellularLocation>
        <location evidence="2">Cytoplasm</location>
    </subcellularLocation>
</comment>
<dbReference type="Pfam" id="PF17876">
    <property type="entry name" value="CSD2"/>
    <property type="match status" value="1"/>
</dbReference>
<dbReference type="GO" id="GO:0003723">
    <property type="term" value="F:RNA binding"/>
    <property type="evidence" value="ECO:0007669"/>
    <property type="project" value="UniProtKB-KW"/>
</dbReference>
<dbReference type="Gene3D" id="2.40.50.140">
    <property type="entry name" value="Nucleic acid-binding proteins"/>
    <property type="match status" value="2"/>
</dbReference>
<organism evidence="10 11">
    <name type="scientific">Pseudopedobacter saltans</name>
    <dbReference type="NCBI Taxonomy" id="151895"/>
    <lineage>
        <taxon>Bacteria</taxon>
        <taxon>Pseudomonadati</taxon>
        <taxon>Bacteroidota</taxon>
        <taxon>Sphingobacteriia</taxon>
        <taxon>Sphingobacteriales</taxon>
        <taxon>Sphingobacteriaceae</taxon>
        <taxon>Pseudopedobacter</taxon>
    </lineage>
</organism>
<dbReference type="Pfam" id="PF00773">
    <property type="entry name" value="RNB"/>
    <property type="match status" value="1"/>
</dbReference>
<evidence type="ECO:0000313" key="11">
    <source>
        <dbReference type="Proteomes" id="UP000249645"/>
    </source>
</evidence>
<keyword evidence="6" id="KW-0378">Hydrolase</keyword>
<dbReference type="GO" id="GO:0005829">
    <property type="term" value="C:cytosol"/>
    <property type="evidence" value="ECO:0007669"/>
    <property type="project" value="TreeGrafter"/>
</dbReference>
<dbReference type="PANTHER" id="PTHR23355">
    <property type="entry name" value="RIBONUCLEASE"/>
    <property type="match status" value="1"/>
</dbReference>
<dbReference type="SUPFAM" id="SSF50249">
    <property type="entry name" value="Nucleic acid-binding proteins"/>
    <property type="match status" value="3"/>
</dbReference>
<dbReference type="EC" id="3.1.13.1" evidence="3"/>
<keyword evidence="4" id="KW-0963">Cytoplasm</keyword>
<comment type="catalytic activity">
    <reaction evidence="1">
        <text>Exonucleolytic cleavage in the 3'- to 5'-direction to yield nucleoside 5'-phosphates.</text>
        <dbReference type="EC" id="3.1.13.1"/>
    </reaction>
</comment>
<feature type="domain" description="RNB" evidence="9">
    <location>
        <begin position="167"/>
        <end position="496"/>
    </location>
</feature>
<evidence type="ECO:0000256" key="4">
    <source>
        <dbReference type="ARBA" id="ARBA00022490"/>
    </source>
</evidence>
<protein>
    <recommendedName>
        <fullName evidence="3">exoribonuclease II</fullName>
        <ecNumber evidence="3">3.1.13.1</ecNumber>
    </recommendedName>
</protein>
<evidence type="ECO:0000256" key="2">
    <source>
        <dbReference type="ARBA" id="ARBA00004496"/>
    </source>
</evidence>
<dbReference type="InterPro" id="IPR040476">
    <property type="entry name" value="CSD2"/>
</dbReference>
<evidence type="ECO:0000259" key="9">
    <source>
        <dbReference type="SMART" id="SM00955"/>
    </source>
</evidence>
<dbReference type="NCBIfam" id="TIGR00358">
    <property type="entry name" value="3_prime_RNase"/>
    <property type="match status" value="1"/>
</dbReference>
<dbReference type="GO" id="GO:0008859">
    <property type="term" value="F:exoribonuclease II activity"/>
    <property type="evidence" value="ECO:0007669"/>
    <property type="project" value="UniProtKB-EC"/>
</dbReference>
<dbReference type="InterPro" id="IPR004476">
    <property type="entry name" value="RNase_II/RNase_R"/>
</dbReference>
<dbReference type="InterPro" id="IPR013223">
    <property type="entry name" value="RNase_B_OB_dom"/>
</dbReference>